<keyword evidence="2" id="KW-1185">Reference proteome</keyword>
<dbReference type="AlphaFoldDB" id="A9IYZ1"/>
<dbReference type="KEGG" id="btr:BT_2481"/>
<dbReference type="EMBL" id="AM260525">
    <property type="protein sequence ID" value="CAK02455.1"/>
    <property type="molecule type" value="Genomic_DNA"/>
</dbReference>
<dbReference type="HOGENOM" id="CLU_190478_0_0_5"/>
<reference evidence="1 2" key="1">
    <citation type="journal article" date="2007" name="Nat. Genet.">
        <title>Genomic analysis of Bartonella identifies type IV secretion systems as host adaptability factors.</title>
        <authorList>
            <person name="Saenz H.L."/>
            <person name="Engel P."/>
            <person name="Stoeckli M.C."/>
            <person name="Lanz C."/>
            <person name="Raddatz G."/>
            <person name="Vayssier-Taussat M."/>
            <person name="Birtles R."/>
            <person name="Schuster S.C."/>
            <person name="Dehio C."/>
        </authorList>
    </citation>
    <scope>NUCLEOTIDE SEQUENCE [LARGE SCALE GENOMIC DNA]</scope>
    <source>
        <strain evidence="2">DSM 28219 / CCUG 45778 / CIP 105476 / IBS 506</strain>
    </source>
</reference>
<dbReference type="Proteomes" id="UP000001592">
    <property type="component" value="Chromosome"/>
</dbReference>
<protein>
    <submittedName>
        <fullName evidence="1">Uncharacterized protein</fullName>
    </submittedName>
</protein>
<organism evidence="1 2">
    <name type="scientific">Bartonella tribocorum (strain DSM 28219 / CCUG 45778 / CIP 105476 / IBS 506)</name>
    <dbReference type="NCBI Taxonomy" id="382640"/>
    <lineage>
        <taxon>Bacteria</taxon>
        <taxon>Pseudomonadati</taxon>
        <taxon>Pseudomonadota</taxon>
        <taxon>Alphaproteobacteria</taxon>
        <taxon>Hyphomicrobiales</taxon>
        <taxon>Bartonellaceae</taxon>
        <taxon>Bartonella</taxon>
    </lineage>
</organism>
<name>A9IYZ1_BART1</name>
<sequence length="88" mass="8997">MRNFGSGLTYTINDSTPIIYGNACRPSDFMNHMNAQGFDLAVAGGITGAAVGAISGPGALMGGVTGFTTGFLGGFGLGFVQKAHECWF</sequence>
<evidence type="ECO:0000313" key="2">
    <source>
        <dbReference type="Proteomes" id="UP000001592"/>
    </source>
</evidence>
<gene>
    <name evidence="1" type="ordered locus">BT_2481</name>
</gene>
<dbReference type="eggNOG" id="ENOG503141R">
    <property type="taxonomic scope" value="Bacteria"/>
</dbReference>
<accession>A9IYZ1</accession>
<proteinExistence type="predicted"/>
<evidence type="ECO:0000313" key="1">
    <source>
        <dbReference type="EMBL" id="CAK02455.1"/>
    </source>
</evidence>